<dbReference type="GO" id="GO:0032259">
    <property type="term" value="P:methylation"/>
    <property type="evidence" value="ECO:0007669"/>
    <property type="project" value="UniProtKB-KW"/>
</dbReference>
<evidence type="ECO:0000313" key="2">
    <source>
        <dbReference type="EMBL" id="MFC4834192.1"/>
    </source>
</evidence>
<comment type="caution">
    <text evidence="2">The sequence shown here is derived from an EMBL/GenBank/DDBJ whole genome shotgun (WGS) entry which is preliminary data.</text>
</comment>
<dbReference type="Proteomes" id="UP001595909">
    <property type="component" value="Unassembled WGS sequence"/>
</dbReference>
<keyword evidence="2" id="KW-0808">Transferase</keyword>
<sequence>MSIRWKLEILRMRIMKVGRLATRPAYWSDLRRGVFPGLEHLQVPFLSHYDYVVDAGASRGQFASFAKNQWPHSRLFCFEPQPKCAATARAVVGGRGEVHEVALSNEEGIEEFIVSGREDSSSLLPVGELAEQVANAGEVGRFSVPVHRLDRHTAEFGAGTGLLKIDVQGLELEVLKGLGEQIRGFADIYLECSFRHLYEGQALGTEIIAYLSSRGFQLIAIENPARGESHEILQADLLFRRGDQRGDDSGAFAARPSVVHEKMSE</sequence>
<dbReference type="EMBL" id="JBHSIM010000038">
    <property type="protein sequence ID" value="MFC4834192.1"/>
    <property type="molecule type" value="Genomic_DNA"/>
</dbReference>
<dbReference type="GO" id="GO:0008168">
    <property type="term" value="F:methyltransferase activity"/>
    <property type="evidence" value="ECO:0007669"/>
    <property type="project" value="UniProtKB-KW"/>
</dbReference>
<gene>
    <name evidence="2" type="ORF">ACFPEL_17380</name>
</gene>
<keyword evidence="2" id="KW-0489">Methyltransferase</keyword>
<organism evidence="2 3">
    <name type="scientific">Actinomycetospora chibensis</name>
    <dbReference type="NCBI Taxonomy" id="663606"/>
    <lineage>
        <taxon>Bacteria</taxon>
        <taxon>Bacillati</taxon>
        <taxon>Actinomycetota</taxon>
        <taxon>Actinomycetes</taxon>
        <taxon>Pseudonocardiales</taxon>
        <taxon>Pseudonocardiaceae</taxon>
        <taxon>Actinomycetospora</taxon>
    </lineage>
</organism>
<dbReference type="RefSeq" id="WP_274191922.1">
    <property type="nucleotide sequence ID" value="NZ_BAABHN010000038.1"/>
</dbReference>
<dbReference type="NCBIfam" id="TIGR01444">
    <property type="entry name" value="fkbM_fam"/>
    <property type="match status" value="1"/>
</dbReference>
<dbReference type="PANTHER" id="PTHR36973:SF4">
    <property type="entry name" value="NODULATION PROTEIN"/>
    <property type="match status" value="1"/>
</dbReference>
<proteinExistence type="predicted"/>
<dbReference type="Gene3D" id="3.40.50.150">
    <property type="entry name" value="Vaccinia Virus protein VP39"/>
    <property type="match status" value="1"/>
</dbReference>
<reference evidence="3" key="1">
    <citation type="journal article" date="2019" name="Int. J. Syst. Evol. Microbiol.">
        <title>The Global Catalogue of Microorganisms (GCM) 10K type strain sequencing project: providing services to taxonomists for standard genome sequencing and annotation.</title>
        <authorList>
            <consortium name="The Broad Institute Genomics Platform"/>
            <consortium name="The Broad Institute Genome Sequencing Center for Infectious Disease"/>
            <person name="Wu L."/>
            <person name="Ma J."/>
        </authorList>
    </citation>
    <scope>NUCLEOTIDE SEQUENCE [LARGE SCALE GENOMIC DNA]</scope>
    <source>
        <strain evidence="3">CCUG 50347</strain>
    </source>
</reference>
<accession>A0ABV9RPR6</accession>
<dbReference type="PANTHER" id="PTHR36973">
    <property type="entry name" value="SLL1456 PROTEIN-RELATED"/>
    <property type="match status" value="1"/>
</dbReference>
<evidence type="ECO:0000259" key="1">
    <source>
        <dbReference type="Pfam" id="PF05050"/>
    </source>
</evidence>
<dbReference type="InterPro" id="IPR053188">
    <property type="entry name" value="FkbM_Methyltransferase"/>
</dbReference>
<evidence type="ECO:0000313" key="3">
    <source>
        <dbReference type="Proteomes" id="UP001595909"/>
    </source>
</evidence>
<dbReference type="InterPro" id="IPR029063">
    <property type="entry name" value="SAM-dependent_MTases_sf"/>
</dbReference>
<keyword evidence="3" id="KW-1185">Reference proteome</keyword>
<dbReference type="SUPFAM" id="SSF53335">
    <property type="entry name" value="S-adenosyl-L-methionine-dependent methyltransferases"/>
    <property type="match status" value="1"/>
</dbReference>
<feature type="domain" description="Methyltransferase FkbM" evidence="1">
    <location>
        <begin position="54"/>
        <end position="218"/>
    </location>
</feature>
<name>A0ABV9RPR6_9PSEU</name>
<dbReference type="Pfam" id="PF05050">
    <property type="entry name" value="Methyltransf_21"/>
    <property type="match status" value="1"/>
</dbReference>
<dbReference type="InterPro" id="IPR006342">
    <property type="entry name" value="FkbM_mtfrase"/>
</dbReference>
<protein>
    <submittedName>
        <fullName evidence="2">FkbM family methyltransferase</fullName>
    </submittedName>
</protein>